<keyword evidence="2" id="KW-1185">Reference proteome</keyword>
<sequence>TGWEINVLHCSSFLICPRRICRTFLASGELDLKSSSVGQTSGMIIPLDVRYGIWDNRGSSRCNVCFFTKIVLVNCY</sequence>
<comment type="caution">
    <text evidence="1">The sequence shown here is derived from an EMBL/GenBank/DDBJ whole genome shotgun (WGS) entry which is preliminary data.</text>
</comment>
<protein>
    <submittedName>
        <fullName evidence="1">Uncharacterized protein</fullName>
    </submittedName>
</protein>
<dbReference type="EMBL" id="CAUOFW020003169">
    <property type="protein sequence ID" value="CAK9158392.1"/>
    <property type="molecule type" value="Genomic_DNA"/>
</dbReference>
<feature type="non-terminal residue" evidence="1">
    <location>
        <position position="1"/>
    </location>
</feature>
<organism evidence="1 2">
    <name type="scientific">Ilex paraguariensis</name>
    <name type="common">yerba mate</name>
    <dbReference type="NCBI Taxonomy" id="185542"/>
    <lineage>
        <taxon>Eukaryota</taxon>
        <taxon>Viridiplantae</taxon>
        <taxon>Streptophyta</taxon>
        <taxon>Embryophyta</taxon>
        <taxon>Tracheophyta</taxon>
        <taxon>Spermatophyta</taxon>
        <taxon>Magnoliopsida</taxon>
        <taxon>eudicotyledons</taxon>
        <taxon>Gunneridae</taxon>
        <taxon>Pentapetalae</taxon>
        <taxon>asterids</taxon>
        <taxon>campanulids</taxon>
        <taxon>Aquifoliales</taxon>
        <taxon>Aquifoliaceae</taxon>
        <taxon>Ilex</taxon>
    </lineage>
</organism>
<reference evidence="1 2" key="1">
    <citation type="submission" date="2024-02" db="EMBL/GenBank/DDBJ databases">
        <authorList>
            <person name="Vignale AGUSTIN F."/>
            <person name="Sosa J E."/>
            <person name="Modenutti C."/>
        </authorList>
    </citation>
    <scope>NUCLEOTIDE SEQUENCE [LARGE SCALE GENOMIC DNA]</scope>
</reference>
<dbReference type="AlphaFoldDB" id="A0ABC8SMH0"/>
<proteinExistence type="predicted"/>
<name>A0ABC8SMH0_9AQUA</name>
<evidence type="ECO:0000313" key="1">
    <source>
        <dbReference type="EMBL" id="CAK9158392.1"/>
    </source>
</evidence>
<dbReference type="Proteomes" id="UP001642360">
    <property type="component" value="Unassembled WGS sequence"/>
</dbReference>
<gene>
    <name evidence="1" type="ORF">ILEXP_LOCUS27032</name>
</gene>
<accession>A0ABC8SMH0</accession>
<evidence type="ECO:0000313" key="2">
    <source>
        <dbReference type="Proteomes" id="UP001642360"/>
    </source>
</evidence>